<dbReference type="SMART" id="SM00304">
    <property type="entry name" value="HAMP"/>
    <property type="match status" value="1"/>
</dbReference>
<dbReference type="InterPro" id="IPR003594">
    <property type="entry name" value="HATPase_dom"/>
</dbReference>
<comment type="subcellular location">
    <subcellularLocation>
        <location evidence="2">Cell membrane</location>
        <topology evidence="2">Multi-pass membrane protein</topology>
    </subcellularLocation>
</comment>
<evidence type="ECO:0000256" key="6">
    <source>
        <dbReference type="ARBA" id="ARBA00022679"/>
    </source>
</evidence>
<keyword evidence="11 14" id="KW-1133">Transmembrane helix</keyword>
<feature type="domain" description="HAMP" evidence="16">
    <location>
        <begin position="198"/>
        <end position="252"/>
    </location>
</feature>
<dbReference type="Gene3D" id="3.30.565.10">
    <property type="entry name" value="Histidine kinase-like ATPase, C-terminal domain"/>
    <property type="match status" value="1"/>
</dbReference>
<gene>
    <name evidence="17" type="ORF">UT34_C0002G0229</name>
</gene>
<dbReference type="Pfam" id="PF02518">
    <property type="entry name" value="HATPase_c"/>
    <property type="match status" value="1"/>
</dbReference>
<accession>A0A0G0QVT0</accession>
<dbReference type="EC" id="2.7.13.3" evidence="3"/>
<dbReference type="PROSITE" id="PS50109">
    <property type="entry name" value="HIS_KIN"/>
    <property type="match status" value="1"/>
</dbReference>
<dbReference type="InterPro" id="IPR036890">
    <property type="entry name" value="HATPase_C_sf"/>
</dbReference>
<sequence length="469" mass="52984">MQRLTTRAKMTFQFSLVTILTLLITGVIFSIGYYISSRIEIRKNLLHEINEVISQHLYVEKGRLILKRGEENELLSEHLRNDGTSAVIYNSEFEPLATYGMFKKYDSEDYNKKNKIALENVFKTGEYFIYTDGKSYGNRPYELVIYPVSSNGGVVGLVQLAIEVQLANDIVKLSVMILLGALLIGATISFIASYFISKQALSPLTVLSQQMNDISTSNLDLKIDTSGNEKDEMVVLSRTFNRMLERINEGVLKQKEFISTASHELRTPLTRAVSNLEVILLDLKEQSARKSIRRTKEELLNLNSILESLLALSNIKELKKVSEEVQVREEIDIMLKNFALDIKRKRLRIENKVKDTTINIPKNYFYVIFNNLLSNAIKYSRKEGIINISCEVKKDRCGIKISDSGVGIRSRDLGQIFERFYRGRNAKGNGYGVGLALVKEVCNKLGLDISVISGEGKGSEFIVSGLETV</sequence>
<dbReference type="CDD" id="cd00082">
    <property type="entry name" value="HisKA"/>
    <property type="match status" value="1"/>
</dbReference>
<feature type="domain" description="Histidine kinase" evidence="15">
    <location>
        <begin position="260"/>
        <end position="464"/>
    </location>
</feature>
<evidence type="ECO:0000256" key="7">
    <source>
        <dbReference type="ARBA" id="ARBA00022692"/>
    </source>
</evidence>
<keyword evidence="13 14" id="KW-0472">Membrane</keyword>
<dbReference type="Pfam" id="PF00512">
    <property type="entry name" value="HisKA"/>
    <property type="match status" value="1"/>
</dbReference>
<dbReference type="CDD" id="cd00075">
    <property type="entry name" value="HATPase"/>
    <property type="match status" value="1"/>
</dbReference>
<dbReference type="PANTHER" id="PTHR45528:SF1">
    <property type="entry name" value="SENSOR HISTIDINE KINASE CPXA"/>
    <property type="match status" value="1"/>
</dbReference>
<dbReference type="PRINTS" id="PR00344">
    <property type="entry name" value="BCTRLSENSOR"/>
</dbReference>
<dbReference type="InterPro" id="IPR003660">
    <property type="entry name" value="HAMP_dom"/>
</dbReference>
<evidence type="ECO:0000256" key="13">
    <source>
        <dbReference type="ARBA" id="ARBA00023136"/>
    </source>
</evidence>
<keyword evidence="6" id="KW-0808">Transferase</keyword>
<proteinExistence type="predicted"/>
<feature type="transmembrane region" description="Helical" evidence="14">
    <location>
        <begin position="12"/>
        <end position="35"/>
    </location>
</feature>
<evidence type="ECO:0000259" key="15">
    <source>
        <dbReference type="PROSITE" id="PS50109"/>
    </source>
</evidence>
<dbReference type="InterPro" id="IPR005467">
    <property type="entry name" value="His_kinase_dom"/>
</dbReference>
<evidence type="ECO:0000256" key="14">
    <source>
        <dbReference type="SAM" id="Phobius"/>
    </source>
</evidence>
<organism evidence="17 18">
    <name type="scientific">candidate division WS6 bacterium GW2011_GWF2_39_15</name>
    <dbReference type="NCBI Taxonomy" id="1619100"/>
    <lineage>
        <taxon>Bacteria</taxon>
        <taxon>Candidatus Dojkabacteria</taxon>
    </lineage>
</organism>
<comment type="caution">
    <text evidence="17">The sequence shown here is derived from an EMBL/GenBank/DDBJ whole genome shotgun (WGS) entry which is preliminary data.</text>
</comment>
<evidence type="ECO:0000256" key="4">
    <source>
        <dbReference type="ARBA" id="ARBA00022475"/>
    </source>
</evidence>
<dbReference type="EMBL" id="LBWK01000002">
    <property type="protein sequence ID" value="KKR05722.1"/>
    <property type="molecule type" value="Genomic_DNA"/>
</dbReference>
<keyword evidence="8" id="KW-0547">Nucleotide-binding</keyword>
<dbReference type="GO" id="GO:0005524">
    <property type="term" value="F:ATP binding"/>
    <property type="evidence" value="ECO:0007669"/>
    <property type="project" value="UniProtKB-KW"/>
</dbReference>
<protein>
    <recommendedName>
        <fullName evidence="3">histidine kinase</fullName>
        <ecNumber evidence="3">2.7.13.3</ecNumber>
    </recommendedName>
</protein>
<dbReference type="STRING" id="1619100.UT34_C0002G0229"/>
<feature type="transmembrane region" description="Helical" evidence="14">
    <location>
        <begin position="174"/>
        <end position="196"/>
    </location>
</feature>
<dbReference type="PROSITE" id="PS50885">
    <property type="entry name" value="HAMP"/>
    <property type="match status" value="1"/>
</dbReference>
<dbReference type="CDD" id="cd06225">
    <property type="entry name" value="HAMP"/>
    <property type="match status" value="1"/>
</dbReference>
<dbReference type="SMART" id="SM00388">
    <property type="entry name" value="HisKA"/>
    <property type="match status" value="1"/>
</dbReference>
<evidence type="ECO:0000259" key="16">
    <source>
        <dbReference type="PROSITE" id="PS50885"/>
    </source>
</evidence>
<evidence type="ECO:0000256" key="3">
    <source>
        <dbReference type="ARBA" id="ARBA00012438"/>
    </source>
</evidence>
<evidence type="ECO:0000256" key="2">
    <source>
        <dbReference type="ARBA" id="ARBA00004651"/>
    </source>
</evidence>
<keyword evidence="10" id="KW-0067">ATP-binding</keyword>
<comment type="catalytic activity">
    <reaction evidence="1">
        <text>ATP + protein L-histidine = ADP + protein N-phospho-L-histidine.</text>
        <dbReference type="EC" id="2.7.13.3"/>
    </reaction>
</comment>
<dbReference type="SMART" id="SM00387">
    <property type="entry name" value="HATPase_c"/>
    <property type="match status" value="1"/>
</dbReference>
<evidence type="ECO:0000313" key="18">
    <source>
        <dbReference type="Proteomes" id="UP000034799"/>
    </source>
</evidence>
<evidence type="ECO:0000256" key="12">
    <source>
        <dbReference type="ARBA" id="ARBA00023012"/>
    </source>
</evidence>
<dbReference type="InterPro" id="IPR003661">
    <property type="entry name" value="HisK_dim/P_dom"/>
</dbReference>
<dbReference type="AlphaFoldDB" id="A0A0G0QVT0"/>
<dbReference type="Gene3D" id="1.10.287.130">
    <property type="match status" value="1"/>
</dbReference>
<dbReference type="InterPro" id="IPR050398">
    <property type="entry name" value="HssS/ArlS-like"/>
</dbReference>
<keyword evidence="5" id="KW-0597">Phosphoprotein</keyword>
<keyword evidence="4" id="KW-1003">Cell membrane</keyword>
<evidence type="ECO:0000256" key="9">
    <source>
        <dbReference type="ARBA" id="ARBA00022777"/>
    </source>
</evidence>
<dbReference type="SUPFAM" id="SSF158472">
    <property type="entry name" value="HAMP domain-like"/>
    <property type="match status" value="1"/>
</dbReference>
<evidence type="ECO:0000256" key="1">
    <source>
        <dbReference type="ARBA" id="ARBA00000085"/>
    </source>
</evidence>
<evidence type="ECO:0000256" key="11">
    <source>
        <dbReference type="ARBA" id="ARBA00022989"/>
    </source>
</evidence>
<dbReference type="PANTHER" id="PTHR45528">
    <property type="entry name" value="SENSOR HISTIDINE KINASE CPXA"/>
    <property type="match status" value="1"/>
</dbReference>
<evidence type="ECO:0000256" key="8">
    <source>
        <dbReference type="ARBA" id="ARBA00022741"/>
    </source>
</evidence>
<dbReference type="Gene3D" id="6.10.340.10">
    <property type="match status" value="1"/>
</dbReference>
<dbReference type="Proteomes" id="UP000034799">
    <property type="component" value="Unassembled WGS sequence"/>
</dbReference>
<dbReference type="GO" id="GO:0005886">
    <property type="term" value="C:plasma membrane"/>
    <property type="evidence" value="ECO:0007669"/>
    <property type="project" value="UniProtKB-SubCell"/>
</dbReference>
<evidence type="ECO:0000313" key="17">
    <source>
        <dbReference type="EMBL" id="KKR05722.1"/>
    </source>
</evidence>
<dbReference type="SUPFAM" id="SSF47384">
    <property type="entry name" value="Homodimeric domain of signal transducing histidine kinase"/>
    <property type="match status" value="1"/>
</dbReference>
<keyword evidence="12" id="KW-0902">Two-component regulatory system</keyword>
<keyword evidence="9 17" id="KW-0418">Kinase</keyword>
<evidence type="ECO:0000256" key="5">
    <source>
        <dbReference type="ARBA" id="ARBA00022553"/>
    </source>
</evidence>
<keyword evidence="7 14" id="KW-0812">Transmembrane</keyword>
<name>A0A0G0QVT0_9BACT</name>
<dbReference type="GO" id="GO:0000155">
    <property type="term" value="F:phosphorelay sensor kinase activity"/>
    <property type="evidence" value="ECO:0007669"/>
    <property type="project" value="InterPro"/>
</dbReference>
<dbReference type="SUPFAM" id="SSF55874">
    <property type="entry name" value="ATPase domain of HSP90 chaperone/DNA topoisomerase II/histidine kinase"/>
    <property type="match status" value="1"/>
</dbReference>
<dbReference type="Pfam" id="PF00672">
    <property type="entry name" value="HAMP"/>
    <property type="match status" value="1"/>
</dbReference>
<dbReference type="InterPro" id="IPR004358">
    <property type="entry name" value="Sig_transdc_His_kin-like_C"/>
</dbReference>
<reference evidence="17 18" key="1">
    <citation type="journal article" date="2015" name="Nature">
        <title>rRNA introns, odd ribosomes, and small enigmatic genomes across a large radiation of phyla.</title>
        <authorList>
            <person name="Brown C.T."/>
            <person name="Hug L.A."/>
            <person name="Thomas B.C."/>
            <person name="Sharon I."/>
            <person name="Castelle C.J."/>
            <person name="Singh A."/>
            <person name="Wilkins M.J."/>
            <person name="Williams K.H."/>
            <person name="Banfield J.F."/>
        </authorList>
    </citation>
    <scope>NUCLEOTIDE SEQUENCE [LARGE SCALE GENOMIC DNA]</scope>
</reference>
<dbReference type="InterPro" id="IPR036097">
    <property type="entry name" value="HisK_dim/P_sf"/>
</dbReference>
<evidence type="ECO:0000256" key="10">
    <source>
        <dbReference type="ARBA" id="ARBA00022840"/>
    </source>
</evidence>